<protein>
    <submittedName>
        <fullName evidence="1">Uncharacterized protein</fullName>
    </submittedName>
</protein>
<accession>A0A2T1D609</accession>
<evidence type="ECO:0000313" key="1">
    <source>
        <dbReference type="EMBL" id="PSB15887.1"/>
    </source>
</evidence>
<organism evidence="1 2">
    <name type="scientific">Phormidesmis priestleyi ULC007</name>
    <dbReference type="NCBI Taxonomy" id="1920490"/>
    <lineage>
        <taxon>Bacteria</taxon>
        <taxon>Bacillati</taxon>
        <taxon>Cyanobacteriota</taxon>
        <taxon>Cyanophyceae</taxon>
        <taxon>Leptolyngbyales</taxon>
        <taxon>Leptolyngbyaceae</taxon>
        <taxon>Phormidesmis</taxon>
    </lineage>
</organism>
<sequence>MQEQLASYQTAKITVLVSAAFSLCMYEIHVLRASAEAVESDERYPLGERYPITILSRQPEGEETDYELAAERAFLAGWDDFEFDITRALVVASEKEHLISDEILAEAFRHALFNEAAVVVYTNSLSDSE</sequence>
<gene>
    <name evidence="1" type="ORF">C7B65_23230</name>
</gene>
<keyword evidence="2" id="KW-1185">Reference proteome</keyword>
<dbReference type="STRING" id="1920490.GCA_001895925_02779"/>
<dbReference type="AlphaFoldDB" id="A0A2T1D609"/>
<reference evidence="1 2" key="2">
    <citation type="submission" date="2018-03" db="EMBL/GenBank/DDBJ databases">
        <title>The ancient ancestry and fast evolution of plastids.</title>
        <authorList>
            <person name="Moore K.R."/>
            <person name="Magnabosco C."/>
            <person name="Momper L."/>
            <person name="Gold D.A."/>
            <person name="Bosak T."/>
            <person name="Fournier G.P."/>
        </authorList>
    </citation>
    <scope>NUCLEOTIDE SEQUENCE [LARGE SCALE GENOMIC DNA]</scope>
    <source>
        <strain evidence="1 2">ULC007</strain>
    </source>
</reference>
<name>A0A2T1D609_9CYAN</name>
<evidence type="ECO:0000313" key="2">
    <source>
        <dbReference type="Proteomes" id="UP000238634"/>
    </source>
</evidence>
<dbReference type="RefSeq" id="WP_073074912.1">
    <property type="nucleotide sequence ID" value="NZ_MPPI01000050.1"/>
</dbReference>
<dbReference type="Proteomes" id="UP000238634">
    <property type="component" value="Unassembled WGS sequence"/>
</dbReference>
<reference evidence="1 2" key="1">
    <citation type="submission" date="2018-02" db="EMBL/GenBank/DDBJ databases">
        <authorList>
            <person name="Cohen D.B."/>
            <person name="Kent A.D."/>
        </authorList>
    </citation>
    <scope>NUCLEOTIDE SEQUENCE [LARGE SCALE GENOMIC DNA]</scope>
    <source>
        <strain evidence="1 2">ULC007</strain>
    </source>
</reference>
<proteinExistence type="predicted"/>
<comment type="caution">
    <text evidence="1">The sequence shown here is derived from an EMBL/GenBank/DDBJ whole genome shotgun (WGS) entry which is preliminary data.</text>
</comment>
<dbReference type="EMBL" id="PVWG01000051">
    <property type="protein sequence ID" value="PSB15887.1"/>
    <property type="molecule type" value="Genomic_DNA"/>
</dbReference>